<dbReference type="AlphaFoldDB" id="A0A127K520"/>
<dbReference type="PRINTS" id="PR00080">
    <property type="entry name" value="SDRFAMILY"/>
</dbReference>
<dbReference type="InterPro" id="IPR020904">
    <property type="entry name" value="Sc_DH/Rdtase_CS"/>
</dbReference>
<dbReference type="RefSeq" id="WP_048705334.1">
    <property type="nucleotide sequence ID" value="NZ_CP014646.1"/>
</dbReference>
<dbReference type="GO" id="GO:0016491">
    <property type="term" value="F:oxidoreductase activity"/>
    <property type="evidence" value="ECO:0007669"/>
    <property type="project" value="UniProtKB-KW"/>
</dbReference>
<dbReference type="Gene3D" id="3.40.50.720">
    <property type="entry name" value="NAD(P)-binding Rossmann-like Domain"/>
    <property type="match status" value="1"/>
</dbReference>
<feature type="domain" description="Ketoreductase" evidence="3">
    <location>
        <begin position="12"/>
        <end position="190"/>
    </location>
</feature>
<keyword evidence="2" id="KW-0560">Oxidoreductase</keyword>
<sequence>MPLIDRFRLDNQVAIVTGGGRGIGRAIALSYAEAGADVVCAARTLADVEAVANEVRALGRRALAVQCDVTDLPQLASVVEAAMNEFGRITHLVNNAGGSGPNDPLKMSAEKFEGVFRFNVSSAYELTRLCVPHMRAAGGGNVVNITSGAARYAQPYFSAYGTAKAGLSQLTRLLAQDFAPDVRVNAIAPGPIMTAALDRALPANMREGMIKNTPLKRLGEVQDIAAAALYLATPASAWVTGKIIEVDGGAESSVWPG</sequence>
<dbReference type="InterPro" id="IPR002347">
    <property type="entry name" value="SDR_fam"/>
</dbReference>
<dbReference type="PANTHER" id="PTHR43639:SF1">
    <property type="entry name" value="SHORT-CHAIN DEHYDROGENASE_REDUCTASE FAMILY PROTEIN"/>
    <property type="match status" value="1"/>
</dbReference>
<dbReference type="Pfam" id="PF13561">
    <property type="entry name" value="adh_short_C2"/>
    <property type="match status" value="1"/>
</dbReference>
<dbReference type="InterPro" id="IPR057326">
    <property type="entry name" value="KR_dom"/>
</dbReference>
<evidence type="ECO:0000256" key="1">
    <source>
        <dbReference type="ARBA" id="ARBA00006484"/>
    </source>
</evidence>
<dbReference type="InterPro" id="IPR036291">
    <property type="entry name" value="NAD(P)-bd_dom_sf"/>
</dbReference>
<evidence type="ECO:0000313" key="5">
    <source>
        <dbReference type="Proteomes" id="UP000036902"/>
    </source>
</evidence>
<accession>A0A127K520</accession>
<gene>
    <name evidence="4" type="ORF">AC731_008890</name>
</gene>
<dbReference type="PANTHER" id="PTHR43639">
    <property type="entry name" value="OXIDOREDUCTASE, SHORT-CHAIN DEHYDROGENASE/REDUCTASE FAMILY (AFU_ORTHOLOGUE AFUA_5G02870)"/>
    <property type="match status" value="1"/>
</dbReference>
<dbReference type="STRING" id="1134435.AC731_008890"/>
<comment type="similarity">
    <text evidence="1">Belongs to the short-chain dehydrogenases/reductases (SDR) family.</text>
</comment>
<dbReference type="FunFam" id="3.40.50.720:FF:000084">
    <property type="entry name" value="Short-chain dehydrogenase reductase"/>
    <property type="match status" value="1"/>
</dbReference>
<evidence type="ECO:0000313" key="4">
    <source>
        <dbReference type="EMBL" id="AMO37059.1"/>
    </source>
</evidence>
<dbReference type="SUPFAM" id="SSF51735">
    <property type="entry name" value="NAD(P)-binding Rossmann-fold domains"/>
    <property type="match status" value="1"/>
</dbReference>
<dbReference type="PROSITE" id="PS00061">
    <property type="entry name" value="ADH_SHORT"/>
    <property type="match status" value="1"/>
</dbReference>
<protein>
    <submittedName>
        <fullName evidence="4">Short-chain dehydrogenase</fullName>
    </submittedName>
</protein>
<organism evidence="4 5">
    <name type="scientific">Thauera humireducens</name>
    <dbReference type="NCBI Taxonomy" id="1134435"/>
    <lineage>
        <taxon>Bacteria</taxon>
        <taxon>Pseudomonadati</taxon>
        <taxon>Pseudomonadota</taxon>
        <taxon>Betaproteobacteria</taxon>
        <taxon>Rhodocyclales</taxon>
        <taxon>Zoogloeaceae</taxon>
        <taxon>Thauera</taxon>
    </lineage>
</organism>
<keyword evidence="5" id="KW-1185">Reference proteome</keyword>
<dbReference type="NCBIfam" id="NF005559">
    <property type="entry name" value="PRK07231.1"/>
    <property type="match status" value="1"/>
</dbReference>
<reference evidence="5" key="1">
    <citation type="submission" date="2016-03" db="EMBL/GenBank/DDBJ databases">
        <authorList>
            <person name="Ma C."/>
            <person name="Zhou S."/>
            <person name="Yang G."/>
        </authorList>
    </citation>
    <scope>NUCLEOTIDE SEQUENCE [LARGE SCALE GENOMIC DNA]</scope>
    <source>
        <strain evidence="5">SgZ-1</strain>
    </source>
</reference>
<name>A0A127K520_9RHOO</name>
<dbReference type="SMART" id="SM00822">
    <property type="entry name" value="PKS_KR"/>
    <property type="match status" value="1"/>
</dbReference>
<dbReference type="EMBL" id="CP014646">
    <property type="protein sequence ID" value="AMO37059.1"/>
    <property type="molecule type" value="Genomic_DNA"/>
</dbReference>
<proteinExistence type="inferred from homology"/>
<dbReference type="Proteomes" id="UP000036902">
    <property type="component" value="Chromosome"/>
</dbReference>
<evidence type="ECO:0000256" key="2">
    <source>
        <dbReference type="ARBA" id="ARBA00023002"/>
    </source>
</evidence>
<dbReference type="KEGG" id="thu:AC731_008890"/>
<dbReference type="PRINTS" id="PR00081">
    <property type="entry name" value="GDHRDH"/>
</dbReference>
<evidence type="ECO:0000259" key="3">
    <source>
        <dbReference type="SMART" id="SM00822"/>
    </source>
</evidence>